<name>A0A4S1DSB7_9FLAO</name>
<dbReference type="OrthoDB" id="654178at2"/>
<proteinExistence type="predicted"/>
<dbReference type="SUPFAM" id="SSF56925">
    <property type="entry name" value="OMPA-like"/>
    <property type="match status" value="1"/>
</dbReference>
<dbReference type="Proteomes" id="UP000307602">
    <property type="component" value="Unassembled WGS sequence"/>
</dbReference>
<feature type="domain" description="DUF6089" evidence="1">
    <location>
        <begin position="3"/>
        <end position="228"/>
    </location>
</feature>
<gene>
    <name evidence="2" type="ORF">EM932_17745</name>
</gene>
<dbReference type="InterPro" id="IPR011250">
    <property type="entry name" value="OMP/PagP_B-barrel"/>
</dbReference>
<evidence type="ECO:0000259" key="1">
    <source>
        <dbReference type="Pfam" id="PF19573"/>
    </source>
</evidence>
<dbReference type="EMBL" id="SRSO01000032">
    <property type="protein sequence ID" value="TGV00866.1"/>
    <property type="molecule type" value="Genomic_DNA"/>
</dbReference>
<evidence type="ECO:0000313" key="2">
    <source>
        <dbReference type="EMBL" id="TGV00866.1"/>
    </source>
</evidence>
<dbReference type="AlphaFoldDB" id="A0A4S1DSB7"/>
<sequence length="230" mass="25766">MRHLTVLILSILSIHFSYSQINEIGIFAGGSNFIGDVGATDYISPNQLAIGGIYKWNRSKRHSYRASVIFSELKGIDTKSDDPRRIQRGYEFSSKIIEISLGIEFTFLDFDLHSGDKVATPYLYTGISTAKHDNHYFLNGVQTQENTSSWAFGIPMVVGFKASFIDNIILGIEVGARYTFSDGLDGSLPDVPSRQQQYKFGNINNNDWYMFSGLTLTYTFGENPCYCPGN</sequence>
<reference evidence="2 3" key="1">
    <citation type="submission" date="2019-04" db="EMBL/GenBank/DDBJ databases">
        <authorList>
            <person name="Liu A."/>
        </authorList>
    </citation>
    <scope>NUCLEOTIDE SEQUENCE [LARGE SCALE GENOMIC DNA]</scope>
    <source>
        <strain evidence="2 3">RZ03</strain>
    </source>
</reference>
<evidence type="ECO:0000313" key="3">
    <source>
        <dbReference type="Proteomes" id="UP000307602"/>
    </source>
</evidence>
<dbReference type="InterPro" id="IPR045743">
    <property type="entry name" value="DUF6089"/>
</dbReference>
<comment type="caution">
    <text evidence="2">The sequence shown here is derived from an EMBL/GenBank/DDBJ whole genome shotgun (WGS) entry which is preliminary data.</text>
</comment>
<accession>A0A4S1DSB7</accession>
<organism evidence="2 3">
    <name type="scientific">Flavivirga rizhaonensis</name>
    <dbReference type="NCBI Taxonomy" id="2559571"/>
    <lineage>
        <taxon>Bacteria</taxon>
        <taxon>Pseudomonadati</taxon>
        <taxon>Bacteroidota</taxon>
        <taxon>Flavobacteriia</taxon>
        <taxon>Flavobacteriales</taxon>
        <taxon>Flavobacteriaceae</taxon>
        <taxon>Flavivirga</taxon>
    </lineage>
</organism>
<keyword evidence="3" id="KW-1185">Reference proteome</keyword>
<dbReference type="RefSeq" id="WP_135878550.1">
    <property type="nucleotide sequence ID" value="NZ_SRSO01000032.1"/>
</dbReference>
<dbReference type="Pfam" id="PF19573">
    <property type="entry name" value="DUF6089"/>
    <property type="match status" value="1"/>
</dbReference>
<protein>
    <recommendedName>
        <fullName evidence="1">DUF6089 domain-containing protein</fullName>
    </recommendedName>
</protein>